<reference evidence="2 3" key="1">
    <citation type="submission" date="2020-04" db="EMBL/GenBank/DDBJ databases">
        <title>Novel Mycoplasma species detected in Phocoena phocoena (harbor porpoise) from the USA.</title>
        <authorList>
            <person name="Volokhov D.V."/>
        </authorList>
    </citation>
    <scope>NUCLEOTIDE SEQUENCE [LARGE SCALE GENOMIC DNA]</scope>
    <source>
        <strain evidence="2 3">C264-NAS</strain>
    </source>
</reference>
<dbReference type="RefSeq" id="WP_169580438.1">
    <property type="nucleotide sequence ID" value="NZ_CP051480.1"/>
</dbReference>
<keyword evidence="3" id="KW-1185">Reference proteome</keyword>
<feature type="signal peptide" evidence="1">
    <location>
        <begin position="1"/>
        <end position="22"/>
    </location>
</feature>
<keyword evidence="1" id="KW-0732">Signal</keyword>
<gene>
    <name evidence="2" type="ORF">HGG64_02820</name>
</gene>
<dbReference type="EMBL" id="CP051480">
    <property type="protein sequence ID" value="QJG66615.1"/>
    <property type="molecule type" value="Genomic_DNA"/>
</dbReference>
<sequence length="808" mass="95206">MKKTFLHLIIPLMVLTPLVVVSCEKNNFNQEKRTFIDHVNYANDYNYLATYQANSASDNIQKINLMSESKLLRIKTKQQPQIDFRDSIVIKPTELNYQFEYAKSIKISSNNEIKTFSNDLTDEVSYESEDQPKPNIFYPKKDKGNGFNLPYLFIPSSDKNSINHPDFFKALANSKGFSITVDSNQGFWIDYKGNFENKTFLSANDFKLNILKTALLDKNFRNQWLTDHNLELSEDEKSLISENENLFSNDFISYLNSYHIDLNRLLDFESDSLNFFTINNEQRDLSDFFKNIFLYTNFVDGLPYEYIVKKYGNIKQQISWLFDYASNYKNRLYSSYYFISSNANNEINLIRNKNYRPDKNDLEKITIKYNSIPISTSTFGTQMYNAFSQNIVSSLNFNALDVNQKQEILTKYAEYNIGYSRQVKKYQPHNKIINNLLPIAKDHYFNSTFSELYYGVKLNELTEDLNVRKINSSESYIFRTLINNLINQYGFSEKNDDIWLSQAPEDINILASSQGLNYNFLRDALVNISKPYIATEKQGNQINTIANNYQFKNKDYANAVDNHNISKKLKPHNFEIIKKYLNQIIEDYYQKNPNAKNIEFDIPIKAFAINASIRNIVAKINSIFNQINQHLKPKIVLIENFDQYEEYFLKNKSIYKENDFKLLKANTQEFIITEILSLNSNIFMFINNLDNYQFTDANIFKEMKKYLEFLKTHKLNFDHGSIKEFNDWFKAHKQQIQRETTTYLEKLKLEDNINFINEINNTISYVLSFENQIANETFDKIIYQKFIQKPIAFDGLDYFQDILIESNN</sequence>
<feature type="chain" id="PRO_5033005626" description="Lipoprotein" evidence="1">
    <location>
        <begin position="23"/>
        <end position="808"/>
    </location>
</feature>
<proteinExistence type="predicted"/>
<dbReference type="NCBIfam" id="NF045850">
    <property type="entry name" value="ABC_Mplas_LP"/>
    <property type="match status" value="1"/>
</dbReference>
<accession>A0A858U5S3</accession>
<organism evidence="2 3">
    <name type="scientific">Mycoplasma phocoeninasale</name>
    <dbReference type="NCBI Taxonomy" id="2726117"/>
    <lineage>
        <taxon>Bacteria</taxon>
        <taxon>Bacillati</taxon>
        <taxon>Mycoplasmatota</taxon>
        <taxon>Mollicutes</taxon>
        <taxon>Mycoplasmataceae</taxon>
        <taxon>Mycoplasma</taxon>
    </lineage>
</organism>
<dbReference type="KEGG" id="mphn:HGG64_02820"/>
<protein>
    <recommendedName>
        <fullName evidence="4">Lipoprotein</fullName>
    </recommendedName>
</protein>
<name>A0A858U5S3_9MOLU</name>
<evidence type="ECO:0008006" key="4">
    <source>
        <dbReference type="Google" id="ProtNLM"/>
    </source>
</evidence>
<dbReference type="Proteomes" id="UP000501728">
    <property type="component" value="Chromosome"/>
</dbReference>
<dbReference type="PROSITE" id="PS51257">
    <property type="entry name" value="PROKAR_LIPOPROTEIN"/>
    <property type="match status" value="1"/>
</dbReference>
<evidence type="ECO:0000313" key="3">
    <source>
        <dbReference type="Proteomes" id="UP000501728"/>
    </source>
</evidence>
<dbReference type="AlphaFoldDB" id="A0A858U5S3"/>
<evidence type="ECO:0000256" key="1">
    <source>
        <dbReference type="SAM" id="SignalP"/>
    </source>
</evidence>
<evidence type="ECO:0000313" key="2">
    <source>
        <dbReference type="EMBL" id="QJG66615.1"/>
    </source>
</evidence>